<dbReference type="RefSeq" id="WP_187504122.1">
    <property type="nucleotide sequence ID" value="NZ_CP162536.1"/>
</dbReference>
<gene>
    <name evidence="1" type="ORF">H8S47_12150</name>
</gene>
<reference evidence="1 2" key="1">
    <citation type="submission" date="2020-08" db="EMBL/GenBank/DDBJ databases">
        <title>Putative novel bacterial strains isolated from necrotic wheat leaf tissues caused by Xanthomonas translucens.</title>
        <authorList>
            <person name="Tambong J.T."/>
        </authorList>
    </citation>
    <scope>NUCLEOTIDE SEQUENCE [LARGE SCALE GENOMIC DNA]</scope>
    <source>
        <strain evidence="2">DOAB 1063</strain>
    </source>
</reference>
<keyword evidence="2" id="KW-1185">Reference proteome</keyword>
<protein>
    <submittedName>
        <fullName evidence="1">L-rhamnose mutarotase</fullName>
    </submittedName>
</protein>
<dbReference type="Pfam" id="PF05336">
    <property type="entry name" value="rhaM"/>
    <property type="match status" value="1"/>
</dbReference>
<dbReference type="PANTHER" id="PTHR43239:SF1">
    <property type="entry name" value="UPF0734 PROTEIN DDB_G0273871_DDB_G0273177"/>
    <property type="match status" value="1"/>
</dbReference>
<organism evidence="1 2">
    <name type="scientific">Sphingomonas albertensis</name>
    <dbReference type="NCBI Taxonomy" id="2762591"/>
    <lineage>
        <taxon>Bacteria</taxon>
        <taxon>Pseudomonadati</taxon>
        <taxon>Pseudomonadota</taxon>
        <taxon>Alphaproteobacteria</taxon>
        <taxon>Sphingomonadales</taxon>
        <taxon>Sphingomonadaceae</taxon>
        <taxon>Sphingomonas</taxon>
    </lineage>
</organism>
<dbReference type="InterPro" id="IPR052996">
    <property type="entry name" value="Carb_Metab_Mutarotase"/>
</dbReference>
<name>A0ABR7APN5_9SPHN</name>
<evidence type="ECO:0000313" key="1">
    <source>
        <dbReference type="EMBL" id="MBC3942428.1"/>
    </source>
</evidence>
<dbReference type="InterPro" id="IPR008000">
    <property type="entry name" value="Rham/fucose_mutarotase"/>
</dbReference>
<dbReference type="EMBL" id="JACONT010000025">
    <property type="protein sequence ID" value="MBC3942428.1"/>
    <property type="molecule type" value="Genomic_DNA"/>
</dbReference>
<comment type="caution">
    <text evidence="1">The sequence shown here is derived from an EMBL/GenBank/DDBJ whole genome shotgun (WGS) entry which is preliminary data.</text>
</comment>
<sequence length="112" mass="12651">MGRRLCFALDLVDDADLITAYERAHAPGAVWPEVTAGIRASGVEAMEIWRVDARLFMIAEVAADWPRALPDHLQAIDDRWQAAMDRFQIRLNAAKDGEKWAPMTRIYALAEQ</sequence>
<dbReference type="PANTHER" id="PTHR43239">
    <property type="entry name" value="UPF0734 PROTEIN DDB_G0273871/DDB_G0273177"/>
    <property type="match status" value="1"/>
</dbReference>
<dbReference type="SUPFAM" id="SSF54909">
    <property type="entry name" value="Dimeric alpha+beta barrel"/>
    <property type="match status" value="1"/>
</dbReference>
<dbReference type="InterPro" id="IPR011008">
    <property type="entry name" value="Dimeric_a/b-barrel"/>
</dbReference>
<evidence type="ECO:0000313" key="2">
    <source>
        <dbReference type="Proteomes" id="UP000597613"/>
    </source>
</evidence>
<dbReference type="Proteomes" id="UP000597613">
    <property type="component" value="Unassembled WGS sequence"/>
</dbReference>
<proteinExistence type="predicted"/>
<accession>A0ABR7APN5</accession>
<dbReference type="Gene3D" id="3.30.70.100">
    <property type="match status" value="1"/>
</dbReference>